<organism evidence="9 10">
    <name type="scientific">Breznakibacter xylanolyticus</name>
    <dbReference type="NCBI Taxonomy" id="990"/>
    <lineage>
        <taxon>Bacteria</taxon>
        <taxon>Pseudomonadati</taxon>
        <taxon>Bacteroidota</taxon>
        <taxon>Bacteroidia</taxon>
        <taxon>Marinilabiliales</taxon>
        <taxon>Marinilabiliaceae</taxon>
        <taxon>Breznakibacter</taxon>
    </lineage>
</organism>
<evidence type="ECO:0000256" key="1">
    <source>
        <dbReference type="ARBA" id="ARBA00007718"/>
    </source>
</evidence>
<keyword evidence="7" id="KW-0963">Cytoplasm</keyword>
<dbReference type="EMBL" id="QKZK01000029">
    <property type="protein sequence ID" value="PZX12846.1"/>
    <property type="molecule type" value="Genomic_DNA"/>
</dbReference>
<dbReference type="InterPro" id="IPR001015">
    <property type="entry name" value="Ferrochelatase"/>
</dbReference>
<dbReference type="EC" id="4.98.1.1" evidence="7"/>
<comment type="catalytic activity">
    <reaction evidence="6">
        <text>Fe-coproporphyrin III + 2 H(+) = coproporphyrin III + Fe(2+)</text>
        <dbReference type="Rhea" id="RHEA:49572"/>
        <dbReference type="ChEBI" id="CHEBI:15378"/>
        <dbReference type="ChEBI" id="CHEBI:29033"/>
        <dbReference type="ChEBI" id="CHEBI:68438"/>
        <dbReference type="ChEBI" id="CHEBI:131725"/>
        <dbReference type="EC" id="4.99.1.9"/>
    </reaction>
    <physiologicalReaction direction="right-to-left" evidence="6">
        <dbReference type="Rhea" id="RHEA:49574"/>
    </physiologicalReaction>
</comment>
<feature type="binding site" evidence="7">
    <location>
        <position position="292"/>
    </location>
    <ligand>
        <name>Fe(2+)</name>
        <dbReference type="ChEBI" id="CHEBI:29033"/>
    </ligand>
</feature>
<evidence type="ECO:0000256" key="5">
    <source>
        <dbReference type="ARBA" id="ARBA00023244"/>
    </source>
</evidence>
<comment type="similarity">
    <text evidence="1 7 8">Belongs to the ferrochelatase family.</text>
</comment>
<evidence type="ECO:0000256" key="8">
    <source>
        <dbReference type="RuleBase" id="RU004185"/>
    </source>
</evidence>
<protein>
    <recommendedName>
        <fullName evidence="7">Ferrochelatase</fullName>
        <ecNumber evidence="7">4.98.1.1</ecNumber>
    </recommendedName>
    <alternativeName>
        <fullName evidence="7">Heme synthase</fullName>
    </alternativeName>
    <alternativeName>
        <fullName evidence="7">Protoheme ferro-lyase</fullName>
    </alternativeName>
</protein>
<dbReference type="PANTHER" id="PTHR11108">
    <property type="entry name" value="FERROCHELATASE"/>
    <property type="match status" value="1"/>
</dbReference>
<evidence type="ECO:0000256" key="7">
    <source>
        <dbReference type="HAMAP-Rule" id="MF_00323"/>
    </source>
</evidence>
<keyword evidence="10" id="KW-1185">Reference proteome</keyword>
<dbReference type="GO" id="GO:0006783">
    <property type="term" value="P:heme biosynthetic process"/>
    <property type="evidence" value="ECO:0007669"/>
    <property type="project" value="UniProtKB-UniRule"/>
</dbReference>
<evidence type="ECO:0000313" key="9">
    <source>
        <dbReference type="EMBL" id="PZX12846.1"/>
    </source>
</evidence>
<keyword evidence="4 7" id="KW-0456">Lyase</keyword>
<feature type="binding site" evidence="7">
    <location>
        <position position="192"/>
    </location>
    <ligand>
        <name>Fe(2+)</name>
        <dbReference type="ChEBI" id="CHEBI:29033"/>
    </ligand>
</feature>
<dbReference type="InterPro" id="IPR033659">
    <property type="entry name" value="Ferrochelatase_N"/>
</dbReference>
<evidence type="ECO:0000256" key="3">
    <source>
        <dbReference type="ARBA" id="ARBA00023133"/>
    </source>
</evidence>
<name>A0A2W7NI69_9BACT</name>
<evidence type="ECO:0000313" key="10">
    <source>
        <dbReference type="Proteomes" id="UP000249239"/>
    </source>
</evidence>
<dbReference type="SUPFAM" id="SSF53800">
    <property type="entry name" value="Chelatase"/>
    <property type="match status" value="1"/>
</dbReference>
<gene>
    <name evidence="7" type="primary">hemH</name>
    <name evidence="9" type="ORF">LX69_02801</name>
</gene>
<sequence>MTPPQAILLINVGTPDTPRTGDVRRYLSQFLGDGRVIDLPWLGRKLLVNGIIVPFRAPKSAKLYQQLWTPNGSPLLHNGILLRDALQHEMQDKADVYLAMRYGNPSIPSILNQINKKCYNRLTIVPLFPHYASSTTGTAIEAVLLHLKNQNVIPRVNIIGQFFQHPAYIEAFAHQISQHTLHDYDHILFSYHGLPIRHVLRTHPGKTCQELNCHQTYTTDNAYCYHAACHATTRLLANKLNLHPEHYTTAFQSRLGKGWLQPFADETIQSLAKKGVKKLLVVSPAFVADCLETTIEIGLEYRELFREHGGENLTLVESLNATPQWVKGLKNIIEAG</sequence>
<dbReference type="GO" id="GO:0046872">
    <property type="term" value="F:metal ion binding"/>
    <property type="evidence" value="ECO:0007669"/>
    <property type="project" value="UniProtKB-KW"/>
</dbReference>
<dbReference type="Proteomes" id="UP000249239">
    <property type="component" value="Unassembled WGS sequence"/>
</dbReference>
<dbReference type="OrthoDB" id="9809741at2"/>
<dbReference type="NCBIfam" id="TIGR00109">
    <property type="entry name" value="hemH"/>
    <property type="match status" value="1"/>
</dbReference>
<dbReference type="Gene3D" id="3.40.50.1400">
    <property type="match status" value="2"/>
</dbReference>
<keyword evidence="5 7" id="KW-0627">Porphyrin biosynthesis</keyword>
<evidence type="ECO:0000256" key="6">
    <source>
        <dbReference type="ARBA" id="ARBA00024536"/>
    </source>
</evidence>
<reference evidence="9 10" key="1">
    <citation type="submission" date="2018-06" db="EMBL/GenBank/DDBJ databases">
        <title>Genomic Encyclopedia of Archaeal and Bacterial Type Strains, Phase II (KMG-II): from individual species to whole genera.</title>
        <authorList>
            <person name="Goeker M."/>
        </authorList>
    </citation>
    <scope>NUCLEOTIDE SEQUENCE [LARGE SCALE GENOMIC DNA]</scope>
    <source>
        <strain evidence="9 10">DSM 6779</strain>
    </source>
</reference>
<keyword evidence="2 7" id="KW-0408">Iron</keyword>
<dbReference type="PANTHER" id="PTHR11108:SF1">
    <property type="entry name" value="FERROCHELATASE, MITOCHONDRIAL"/>
    <property type="match status" value="1"/>
</dbReference>
<dbReference type="RefSeq" id="WP_111446628.1">
    <property type="nucleotide sequence ID" value="NZ_QKZK01000029.1"/>
</dbReference>
<proteinExistence type="inferred from homology"/>
<dbReference type="HAMAP" id="MF_00323">
    <property type="entry name" value="Ferrochelatase"/>
    <property type="match status" value="1"/>
</dbReference>
<comment type="caution">
    <text evidence="9">The sequence shown here is derived from an EMBL/GenBank/DDBJ whole genome shotgun (WGS) entry which is preliminary data.</text>
</comment>
<comment type="subcellular location">
    <subcellularLocation>
        <location evidence="7">Cytoplasm</location>
    </subcellularLocation>
</comment>
<comment type="catalytic activity">
    <reaction evidence="7">
        <text>heme b + 2 H(+) = protoporphyrin IX + Fe(2+)</text>
        <dbReference type="Rhea" id="RHEA:22584"/>
        <dbReference type="ChEBI" id="CHEBI:15378"/>
        <dbReference type="ChEBI" id="CHEBI:29033"/>
        <dbReference type="ChEBI" id="CHEBI:57306"/>
        <dbReference type="ChEBI" id="CHEBI:60344"/>
        <dbReference type="EC" id="4.98.1.1"/>
    </reaction>
</comment>
<dbReference type="CDD" id="cd03411">
    <property type="entry name" value="Ferrochelatase_N"/>
    <property type="match status" value="1"/>
</dbReference>
<dbReference type="Pfam" id="PF00762">
    <property type="entry name" value="Ferrochelatase"/>
    <property type="match status" value="1"/>
</dbReference>
<evidence type="ECO:0000256" key="2">
    <source>
        <dbReference type="ARBA" id="ARBA00023004"/>
    </source>
</evidence>
<dbReference type="InterPro" id="IPR033644">
    <property type="entry name" value="Ferrochelatase_C"/>
</dbReference>
<dbReference type="GO" id="GO:0004325">
    <property type="term" value="F:ferrochelatase activity"/>
    <property type="evidence" value="ECO:0007669"/>
    <property type="project" value="UniProtKB-UniRule"/>
</dbReference>
<comment type="pathway">
    <text evidence="7">Porphyrin-containing compound metabolism; protoheme biosynthesis; protoheme from protoporphyrin-IX: step 1/1.</text>
</comment>
<dbReference type="AlphaFoldDB" id="A0A2W7NI69"/>
<keyword evidence="3 7" id="KW-0350">Heme biosynthesis</keyword>
<accession>A0A2W7NI69</accession>
<dbReference type="GO" id="GO:0005737">
    <property type="term" value="C:cytoplasm"/>
    <property type="evidence" value="ECO:0007669"/>
    <property type="project" value="UniProtKB-SubCell"/>
</dbReference>
<evidence type="ECO:0000256" key="4">
    <source>
        <dbReference type="ARBA" id="ARBA00023239"/>
    </source>
</evidence>
<dbReference type="UniPathway" id="UPA00252">
    <property type="reaction ID" value="UER00325"/>
</dbReference>
<keyword evidence="7" id="KW-0479">Metal-binding</keyword>
<dbReference type="CDD" id="cd00419">
    <property type="entry name" value="Ferrochelatase_C"/>
    <property type="match status" value="1"/>
</dbReference>
<comment type="function">
    <text evidence="7">Catalyzes the ferrous insertion into protoporphyrin IX.</text>
</comment>